<dbReference type="Proteomes" id="UP000641646">
    <property type="component" value="Unassembled WGS sequence"/>
</dbReference>
<proteinExistence type="predicted"/>
<evidence type="ECO:0000313" key="1">
    <source>
        <dbReference type="EMBL" id="MBD2180712.1"/>
    </source>
</evidence>
<protein>
    <submittedName>
        <fullName evidence="1">Uncharacterized protein</fullName>
    </submittedName>
</protein>
<name>A0A926ZG42_9CYAN</name>
<accession>A0A926ZG42</accession>
<dbReference type="AlphaFoldDB" id="A0A926ZG42"/>
<dbReference type="RefSeq" id="WP_190463200.1">
    <property type="nucleotide sequence ID" value="NZ_JACJPW010000011.1"/>
</dbReference>
<keyword evidence="2" id="KW-1185">Reference proteome</keyword>
<dbReference type="EMBL" id="JACJPW010000011">
    <property type="protein sequence ID" value="MBD2180712.1"/>
    <property type="molecule type" value="Genomic_DNA"/>
</dbReference>
<organism evidence="1 2">
    <name type="scientific">Aerosakkonema funiforme FACHB-1375</name>
    <dbReference type="NCBI Taxonomy" id="2949571"/>
    <lineage>
        <taxon>Bacteria</taxon>
        <taxon>Bacillati</taxon>
        <taxon>Cyanobacteriota</taxon>
        <taxon>Cyanophyceae</taxon>
        <taxon>Oscillatoriophycideae</taxon>
        <taxon>Aerosakkonematales</taxon>
        <taxon>Aerosakkonemataceae</taxon>
        <taxon>Aerosakkonema</taxon>
    </lineage>
</organism>
<comment type="caution">
    <text evidence="1">The sequence shown here is derived from an EMBL/GenBank/DDBJ whole genome shotgun (WGS) entry which is preliminary data.</text>
</comment>
<reference evidence="1" key="2">
    <citation type="submission" date="2020-08" db="EMBL/GenBank/DDBJ databases">
        <authorList>
            <person name="Chen M."/>
            <person name="Teng W."/>
            <person name="Zhao L."/>
            <person name="Hu C."/>
            <person name="Zhou Y."/>
            <person name="Han B."/>
            <person name="Song L."/>
            <person name="Shu W."/>
        </authorList>
    </citation>
    <scope>NUCLEOTIDE SEQUENCE</scope>
    <source>
        <strain evidence="1">FACHB-1375</strain>
    </source>
</reference>
<gene>
    <name evidence="1" type="ORF">H6G03_06285</name>
</gene>
<sequence>MDDEQKSCELVADRYPSILGSHRAISLYPSAFGQIYYWQRISQNIMLLSLLRIIFGCVIRLKSVSPNLTLYTY</sequence>
<reference evidence="1" key="1">
    <citation type="journal article" date="2015" name="ISME J.">
        <title>Draft Genome Sequence of Streptomyces incarnatus NRRL8089, which Produces the Nucleoside Antibiotic Sinefungin.</title>
        <authorList>
            <person name="Oshima K."/>
            <person name="Hattori M."/>
            <person name="Shimizu H."/>
            <person name="Fukuda K."/>
            <person name="Nemoto M."/>
            <person name="Inagaki K."/>
            <person name="Tamura T."/>
        </authorList>
    </citation>
    <scope>NUCLEOTIDE SEQUENCE</scope>
    <source>
        <strain evidence="1">FACHB-1375</strain>
    </source>
</reference>
<evidence type="ECO:0000313" key="2">
    <source>
        <dbReference type="Proteomes" id="UP000641646"/>
    </source>
</evidence>